<gene>
    <name evidence="1" type="ORF">BJX66DRAFT_345888</name>
</gene>
<accession>A0ABR4FGL5</accession>
<sequence length="136" mass="14769">MTNVWKHSFWGCFSPAFLRAAFLAPFMAGRPRDLLRTQKEAIAIANASFSALPAVAACSGFQWRGHAAIFGKNGASRAPAQEITSGPAAARAAYSSSKIRRLTPGLLGNQTQAIRTRLGRQMKGRTLNILSHRWIS</sequence>
<evidence type="ECO:0000313" key="2">
    <source>
        <dbReference type="Proteomes" id="UP001610563"/>
    </source>
</evidence>
<dbReference type="Proteomes" id="UP001610563">
    <property type="component" value="Unassembled WGS sequence"/>
</dbReference>
<name>A0ABR4FGL5_9EURO</name>
<dbReference type="EMBL" id="JBFTWV010000471">
    <property type="protein sequence ID" value="KAL2782387.1"/>
    <property type="molecule type" value="Genomic_DNA"/>
</dbReference>
<keyword evidence="2" id="KW-1185">Reference proteome</keyword>
<reference evidence="1 2" key="1">
    <citation type="submission" date="2024-07" db="EMBL/GenBank/DDBJ databases">
        <title>Section-level genome sequencing and comparative genomics of Aspergillus sections Usti and Cavernicolus.</title>
        <authorList>
            <consortium name="Lawrence Berkeley National Laboratory"/>
            <person name="Nybo J.L."/>
            <person name="Vesth T.C."/>
            <person name="Theobald S."/>
            <person name="Frisvad J.C."/>
            <person name="Larsen T.O."/>
            <person name="Kjaerboelling I."/>
            <person name="Rothschild-Mancinelli K."/>
            <person name="Lyhne E.K."/>
            <person name="Kogle M.E."/>
            <person name="Barry K."/>
            <person name="Clum A."/>
            <person name="Na H."/>
            <person name="Ledsgaard L."/>
            <person name="Lin J."/>
            <person name="Lipzen A."/>
            <person name="Kuo A."/>
            <person name="Riley R."/>
            <person name="Mondo S."/>
            <person name="Labutti K."/>
            <person name="Haridas S."/>
            <person name="Pangalinan J."/>
            <person name="Salamov A.A."/>
            <person name="Simmons B.A."/>
            <person name="Magnuson J.K."/>
            <person name="Chen J."/>
            <person name="Drula E."/>
            <person name="Henrissat B."/>
            <person name="Wiebenga A."/>
            <person name="Lubbers R.J."/>
            <person name="Gomes A.C."/>
            <person name="Makela M.R."/>
            <person name="Stajich J."/>
            <person name="Grigoriev I.V."/>
            <person name="Mortensen U.H."/>
            <person name="De Vries R.P."/>
            <person name="Baker S.E."/>
            <person name="Andersen M.R."/>
        </authorList>
    </citation>
    <scope>NUCLEOTIDE SEQUENCE [LARGE SCALE GENOMIC DNA]</scope>
    <source>
        <strain evidence="1 2">CBS 209.92</strain>
    </source>
</reference>
<evidence type="ECO:0000313" key="1">
    <source>
        <dbReference type="EMBL" id="KAL2782387.1"/>
    </source>
</evidence>
<organism evidence="1 2">
    <name type="scientific">Aspergillus keveii</name>
    <dbReference type="NCBI Taxonomy" id="714993"/>
    <lineage>
        <taxon>Eukaryota</taxon>
        <taxon>Fungi</taxon>
        <taxon>Dikarya</taxon>
        <taxon>Ascomycota</taxon>
        <taxon>Pezizomycotina</taxon>
        <taxon>Eurotiomycetes</taxon>
        <taxon>Eurotiomycetidae</taxon>
        <taxon>Eurotiales</taxon>
        <taxon>Aspergillaceae</taxon>
        <taxon>Aspergillus</taxon>
        <taxon>Aspergillus subgen. Nidulantes</taxon>
    </lineage>
</organism>
<comment type="caution">
    <text evidence="1">The sequence shown here is derived from an EMBL/GenBank/DDBJ whole genome shotgun (WGS) entry which is preliminary data.</text>
</comment>
<protein>
    <submittedName>
        <fullName evidence="1">Uncharacterized protein</fullName>
    </submittedName>
</protein>
<proteinExistence type="predicted"/>